<dbReference type="PROSITE" id="PS00108">
    <property type="entry name" value="PROTEIN_KINASE_ST"/>
    <property type="match status" value="1"/>
</dbReference>
<dbReference type="InterPro" id="IPR050528">
    <property type="entry name" value="L-type_Lectin-RKs"/>
</dbReference>
<keyword evidence="8" id="KW-0547">Nucleotide-binding</keyword>
<evidence type="ECO:0000256" key="11">
    <source>
        <dbReference type="ARBA" id="ARBA00023136"/>
    </source>
</evidence>
<evidence type="ECO:0000313" key="17">
    <source>
        <dbReference type="Proteomes" id="UP000825935"/>
    </source>
</evidence>
<keyword evidence="13" id="KW-0325">Glycoprotein</keyword>
<dbReference type="GO" id="GO:0005524">
    <property type="term" value="F:ATP binding"/>
    <property type="evidence" value="ECO:0007669"/>
    <property type="project" value="UniProtKB-KW"/>
</dbReference>
<evidence type="ECO:0000256" key="3">
    <source>
        <dbReference type="ARBA" id="ARBA00010217"/>
    </source>
</evidence>
<dbReference type="Pfam" id="PF07714">
    <property type="entry name" value="PK_Tyr_Ser-Thr"/>
    <property type="match status" value="1"/>
</dbReference>
<evidence type="ECO:0000256" key="14">
    <source>
        <dbReference type="SAM" id="Phobius"/>
    </source>
</evidence>
<dbReference type="PROSITE" id="PS50011">
    <property type="entry name" value="PROTEIN_KINASE_DOM"/>
    <property type="match status" value="1"/>
</dbReference>
<keyword evidence="9" id="KW-0067">ATP-binding</keyword>
<dbReference type="SUPFAM" id="SSF49899">
    <property type="entry name" value="Concanavalin A-like lectins/glucanases"/>
    <property type="match status" value="1"/>
</dbReference>
<feature type="domain" description="Protein kinase" evidence="15">
    <location>
        <begin position="372"/>
        <end position="660"/>
    </location>
</feature>
<dbReference type="OrthoDB" id="4062651at2759"/>
<comment type="similarity">
    <text evidence="3">In the C-terminal section; belongs to the protein kinase superfamily. Ser/Thr protein kinase family.</text>
</comment>
<proteinExistence type="inferred from homology"/>
<evidence type="ECO:0000256" key="8">
    <source>
        <dbReference type="ARBA" id="ARBA00022741"/>
    </source>
</evidence>
<dbReference type="InterPro" id="IPR001245">
    <property type="entry name" value="Ser-Thr/Tyr_kinase_cat_dom"/>
</dbReference>
<gene>
    <name evidence="16" type="ORF">KP509_38G015000</name>
</gene>
<accession>A0A8T2Q1T6</accession>
<dbReference type="Pfam" id="PF00139">
    <property type="entry name" value="Lectin_legB"/>
    <property type="match status" value="1"/>
</dbReference>
<evidence type="ECO:0000256" key="1">
    <source>
        <dbReference type="ARBA" id="ARBA00004251"/>
    </source>
</evidence>
<dbReference type="EMBL" id="CM035443">
    <property type="protein sequence ID" value="KAH7277907.1"/>
    <property type="molecule type" value="Genomic_DNA"/>
</dbReference>
<evidence type="ECO:0000256" key="9">
    <source>
        <dbReference type="ARBA" id="ARBA00022840"/>
    </source>
</evidence>
<evidence type="ECO:0000256" key="10">
    <source>
        <dbReference type="ARBA" id="ARBA00022989"/>
    </source>
</evidence>
<dbReference type="Gene3D" id="3.30.200.20">
    <property type="entry name" value="Phosphorylase Kinase, domain 1"/>
    <property type="match status" value="1"/>
</dbReference>
<dbReference type="GO" id="GO:0005886">
    <property type="term" value="C:plasma membrane"/>
    <property type="evidence" value="ECO:0007669"/>
    <property type="project" value="UniProtKB-SubCell"/>
</dbReference>
<evidence type="ECO:0000256" key="13">
    <source>
        <dbReference type="ARBA" id="ARBA00023180"/>
    </source>
</evidence>
<feature type="transmembrane region" description="Helical" evidence="14">
    <location>
        <begin position="20"/>
        <end position="37"/>
    </location>
</feature>
<sequence length="664" mass="74028">MKVVHAPICYANYPRTGFSGLLFVVSMSVAATVVGALQQSADQPDCITEFKLDLSDDSNIEYQSLIPNSGIPYKTPKGIFLNYDPSITTSSVPRYNVGRIRNKFPLAFKCSDGGSRSLFPSFTTSFTFQIKTFTKYNDSGDGIAFALTTDAAAPENSTGRFLGLMQQKVEDRHQQFMALEFDTFQNFEPGFDDPSASHVGIDVGNLTSLKPVKDTSDPSDPLYLYQNYTITTWLFYNSSDPAIYVWATNDTDPAEKPLTPILGVPQNLSQVFQNDTSIYAVITAASGNNSQAVILYSWNLTIIDHEDLKEPKRRPWKLLYLLIAVPFIALLALAAVRAICIWRVNHRSGTFLRDAARPVRRFTYSELLHATSWFTEEIGRGGCSVVYRGNLQDGTPLAIKKMKNAHADVTVIARELQILSGLQHRNLLSLRGWCFRPEQNFCCRSRRAEIFLIFEYMPNGTLHDHLRGAKEDSALDSARRLSIIHDVAIALEFLHSYATPTGFVAHRDVKAQNVLLTENMEAKLGDFGLARLSAHHEFLTENPAGTVGYAAPEAFRGQITEKSDVYSFGVLMIEIASGMRPSGDVRIAPHTVLADWLHSMTMRNNIMEAIDTSLNITATESERWRSVLRLALACCQPEHANRPSMRKVVNVLENPDAEILEVSD</sequence>
<evidence type="ECO:0000256" key="7">
    <source>
        <dbReference type="ARBA" id="ARBA00022734"/>
    </source>
</evidence>
<name>A0A8T2Q1T6_CERRI</name>
<dbReference type="Proteomes" id="UP000825935">
    <property type="component" value="Chromosome 38"/>
</dbReference>
<evidence type="ECO:0000259" key="15">
    <source>
        <dbReference type="PROSITE" id="PS50011"/>
    </source>
</evidence>
<dbReference type="InterPro" id="IPR013320">
    <property type="entry name" value="ConA-like_dom_sf"/>
</dbReference>
<reference evidence="16" key="1">
    <citation type="submission" date="2021-08" db="EMBL/GenBank/DDBJ databases">
        <title>WGS assembly of Ceratopteris richardii.</title>
        <authorList>
            <person name="Marchant D.B."/>
            <person name="Chen G."/>
            <person name="Jenkins J."/>
            <person name="Shu S."/>
            <person name="Leebens-Mack J."/>
            <person name="Grimwood J."/>
            <person name="Schmutz J."/>
            <person name="Soltis P."/>
            <person name="Soltis D."/>
            <person name="Chen Z.-H."/>
        </authorList>
    </citation>
    <scope>NUCLEOTIDE SEQUENCE</scope>
    <source>
        <strain evidence="16">Whitten #5841</strain>
        <tissue evidence="16">Leaf</tissue>
    </source>
</reference>
<evidence type="ECO:0000313" key="16">
    <source>
        <dbReference type="EMBL" id="KAH7277907.1"/>
    </source>
</evidence>
<dbReference type="InterPro" id="IPR011009">
    <property type="entry name" value="Kinase-like_dom_sf"/>
</dbReference>
<comment type="subcellular location">
    <subcellularLocation>
        <location evidence="1">Cell membrane</location>
        <topology evidence="1">Single-pass type I membrane protein</topology>
    </subcellularLocation>
</comment>
<feature type="transmembrane region" description="Helical" evidence="14">
    <location>
        <begin position="318"/>
        <end position="339"/>
    </location>
</feature>
<evidence type="ECO:0000256" key="5">
    <source>
        <dbReference type="ARBA" id="ARBA00022692"/>
    </source>
</evidence>
<organism evidence="16 17">
    <name type="scientific">Ceratopteris richardii</name>
    <name type="common">Triangle waterfern</name>
    <dbReference type="NCBI Taxonomy" id="49495"/>
    <lineage>
        <taxon>Eukaryota</taxon>
        <taxon>Viridiplantae</taxon>
        <taxon>Streptophyta</taxon>
        <taxon>Embryophyta</taxon>
        <taxon>Tracheophyta</taxon>
        <taxon>Polypodiopsida</taxon>
        <taxon>Polypodiidae</taxon>
        <taxon>Polypodiales</taxon>
        <taxon>Pteridineae</taxon>
        <taxon>Pteridaceae</taxon>
        <taxon>Parkerioideae</taxon>
        <taxon>Ceratopteris</taxon>
    </lineage>
</organism>
<dbReference type="GO" id="GO:0002229">
    <property type="term" value="P:defense response to oomycetes"/>
    <property type="evidence" value="ECO:0007669"/>
    <property type="project" value="UniProtKB-ARBA"/>
</dbReference>
<evidence type="ECO:0000256" key="12">
    <source>
        <dbReference type="ARBA" id="ARBA00023170"/>
    </source>
</evidence>
<dbReference type="InterPro" id="IPR000719">
    <property type="entry name" value="Prot_kinase_dom"/>
</dbReference>
<dbReference type="SMART" id="SM00220">
    <property type="entry name" value="S_TKc"/>
    <property type="match status" value="1"/>
</dbReference>
<dbReference type="PANTHER" id="PTHR27007">
    <property type="match status" value="1"/>
</dbReference>
<dbReference type="Gene3D" id="2.60.120.200">
    <property type="match status" value="1"/>
</dbReference>
<dbReference type="Gene3D" id="1.10.510.10">
    <property type="entry name" value="Transferase(Phosphotransferase) domain 1"/>
    <property type="match status" value="1"/>
</dbReference>
<comment type="similarity">
    <text evidence="2">In the N-terminal section; belongs to the leguminous lectin family.</text>
</comment>
<keyword evidence="4" id="KW-1003">Cell membrane</keyword>
<dbReference type="InterPro" id="IPR001220">
    <property type="entry name" value="Legume_lectin_dom"/>
</dbReference>
<dbReference type="GO" id="GO:0030246">
    <property type="term" value="F:carbohydrate binding"/>
    <property type="evidence" value="ECO:0007669"/>
    <property type="project" value="UniProtKB-KW"/>
</dbReference>
<dbReference type="AlphaFoldDB" id="A0A8T2Q1T6"/>
<protein>
    <recommendedName>
        <fullName evidence="15">Protein kinase domain-containing protein</fullName>
    </recommendedName>
</protein>
<keyword evidence="5 14" id="KW-0812">Transmembrane</keyword>
<keyword evidence="6" id="KW-0732">Signal</keyword>
<evidence type="ECO:0000256" key="4">
    <source>
        <dbReference type="ARBA" id="ARBA00022475"/>
    </source>
</evidence>
<dbReference type="SUPFAM" id="SSF56112">
    <property type="entry name" value="Protein kinase-like (PK-like)"/>
    <property type="match status" value="1"/>
</dbReference>
<dbReference type="InterPro" id="IPR008271">
    <property type="entry name" value="Ser/Thr_kinase_AS"/>
</dbReference>
<dbReference type="GO" id="GO:0004672">
    <property type="term" value="F:protein kinase activity"/>
    <property type="evidence" value="ECO:0007669"/>
    <property type="project" value="InterPro"/>
</dbReference>
<keyword evidence="11 14" id="KW-0472">Membrane</keyword>
<evidence type="ECO:0000256" key="2">
    <source>
        <dbReference type="ARBA" id="ARBA00008536"/>
    </source>
</evidence>
<evidence type="ECO:0000256" key="6">
    <source>
        <dbReference type="ARBA" id="ARBA00022729"/>
    </source>
</evidence>
<keyword evidence="17" id="KW-1185">Reference proteome</keyword>
<keyword evidence="10 14" id="KW-1133">Transmembrane helix</keyword>
<dbReference type="FunFam" id="1.10.510.10:FF:000240">
    <property type="entry name" value="Lectin-domain containing receptor kinase A4.3"/>
    <property type="match status" value="1"/>
</dbReference>
<keyword evidence="12" id="KW-0675">Receptor</keyword>
<keyword evidence="7" id="KW-0430">Lectin</keyword>
<comment type="caution">
    <text evidence="16">The sequence shown here is derived from an EMBL/GenBank/DDBJ whole genome shotgun (WGS) entry which is preliminary data.</text>
</comment>